<dbReference type="STRING" id="515635.Dtur_1105"/>
<reference evidence="12" key="1">
    <citation type="journal article" date="2016" name="Front. Microbiol.">
        <title>The complete genome sequence of hyperthermophile Dictyoglomus turgidum DSM 6724 reveals a specialized carbohydrate fermentor.</title>
        <authorList>
            <person name="Brumm P.J."/>
            <person name="Gowda K."/>
            <person name="Robb F.T."/>
            <person name="Mead D.A."/>
        </authorList>
    </citation>
    <scope>NUCLEOTIDE SEQUENCE [LARGE SCALE GENOMIC DNA]</scope>
    <source>
        <strain evidence="12">DSM 6724 / Z-1310</strain>
    </source>
</reference>
<comment type="catalytic activity">
    <reaction evidence="8">
        <text>DNA(n) + a 2'-deoxyribonucleoside 5'-triphosphate = DNA(n+1) + diphosphate</text>
        <dbReference type="Rhea" id="RHEA:22508"/>
        <dbReference type="Rhea" id="RHEA-COMP:17339"/>
        <dbReference type="Rhea" id="RHEA-COMP:17340"/>
        <dbReference type="ChEBI" id="CHEBI:33019"/>
        <dbReference type="ChEBI" id="CHEBI:61560"/>
        <dbReference type="ChEBI" id="CHEBI:173112"/>
        <dbReference type="EC" id="2.7.7.7"/>
    </reaction>
</comment>
<evidence type="ECO:0000313" key="11">
    <source>
        <dbReference type="EMBL" id="ACK42384.1"/>
    </source>
</evidence>
<dbReference type="EnsemblBacteria" id="ACK42384">
    <property type="protein sequence ID" value="ACK42384"/>
    <property type="gene ID" value="Dtur_1105"/>
</dbReference>
<evidence type="ECO:0000259" key="10">
    <source>
        <dbReference type="Pfam" id="PF21694"/>
    </source>
</evidence>
<dbReference type="GO" id="GO:0009360">
    <property type="term" value="C:DNA polymerase III complex"/>
    <property type="evidence" value="ECO:0000318"/>
    <property type="project" value="GO_Central"/>
</dbReference>
<dbReference type="Gene3D" id="1.20.272.10">
    <property type="match status" value="1"/>
</dbReference>
<evidence type="ECO:0000256" key="6">
    <source>
        <dbReference type="ARBA" id="ARBA00022932"/>
    </source>
</evidence>
<name>B8E2A7_DICTD</name>
<dbReference type="PANTHER" id="PTHR34388:SF1">
    <property type="entry name" value="DNA POLYMERASE III SUBUNIT DELTA"/>
    <property type="match status" value="1"/>
</dbReference>
<evidence type="ECO:0000256" key="4">
    <source>
        <dbReference type="ARBA" id="ARBA00022695"/>
    </source>
</evidence>
<evidence type="ECO:0000313" key="12">
    <source>
        <dbReference type="Proteomes" id="UP000007719"/>
    </source>
</evidence>
<dbReference type="FunCoup" id="B8E2A7">
    <property type="interactions" value="98"/>
</dbReference>
<evidence type="ECO:0000259" key="9">
    <source>
        <dbReference type="Pfam" id="PF06144"/>
    </source>
</evidence>
<dbReference type="AlphaFoldDB" id="B8E2A7"/>
<accession>B8E2A7</accession>
<organism evidence="11 12">
    <name type="scientific">Dictyoglomus turgidum (strain DSM 6724 / Z-1310)</name>
    <dbReference type="NCBI Taxonomy" id="515635"/>
    <lineage>
        <taxon>Bacteria</taxon>
        <taxon>Pseudomonadati</taxon>
        <taxon>Dictyoglomota</taxon>
        <taxon>Dictyoglomia</taxon>
        <taxon>Dictyoglomales</taxon>
        <taxon>Dictyoglomaceae</taxon>
        <taxon>Dictyoglomus</taxon>
    </lineage>
</organism>
<protein>
    <recommendedName>
        <fullName evidence="2">DNA polymerase III subunit delta</fullName>
        <ecNumber evidence="1">2.7.7.7</ecNumber>
    </recommendedName>
</protein>
<keyword evidence="6" id="KW-0239">DNA-directed DNA polymerase</keyword>
<comment type="similarity">
    <text evidence="7">Belongs to the DNA polymerase HolA subunit family.</text>
</comment>
<dbReference type="Gene3D" id="3.40.50.300">
    <property type="entry name" value="P-loop containing nucleotide triphosphate hydrolases"/>
    <property type="match status" value="1"/>
</dbReference>
<dbReference type="InterPro" id="IPR010372">
    <property type="entry name" value="DNA_pol3_delta_N"/>
</dbReference>
<sequence>MNYWEFKHSIKEKKFSPVYLFTGEEKFLMEEALEELKKARFKNANYVAFFADEISWDNLVPYLESPSLLGDQLIVIRHAQELKDQNMPKKLDLLFKRLTNTCIVFMANAEEEKAKRMSYAKYIPPEGLVEFTKFRADALRRWIKEKFQEKGKSIDEESIYFLSINYADKIGILMQEIEKICAFVGERNEVTIEDLKKVLATQEVAFYTFLDALLRRDFLIAFSGIDALWSEGVYPQVILEIVIKQIRQLLRINALLKDGYSSDEIKEKLGLHPFVVKKSIEALTKYTAAELMEIYFLLRQVDMDYKTTSKDQRILIEKVILKLGRKVS</sequence>
<dbReference type="InterPro" id="IPR005790">
    <property type="entry name" value="DNA_polIII_delta"/>
</dbReference>
<dbReference type="NCBIfam" id="TIGR01128">
    <property type="entry name" value="holA"/>
    <property type="match status" value="1"/>
</dbReference>
<evidence type="ECO:0000256" key="1">
    <source>
        <dbReference type="ARBA" id="ARBA00012417"/>
    </source>
</evidence>
<feature type="domain" description="DNA polymerase III delta subunit-like C-terminal" evidence="10">
    <location>
        <begin position="207"/>
        <end position="323"/>
    </location>
</feature>
<dbReference type="EC" id="2.7.7.7" evidence="1"/>
<dbReference type="GO" id="GO:0003677">
    <property type="term" value="F:DNA binding"/>
    <property type="evidence" value="ECO:0007669"/>
    <property type="project" value="InterPro"/>
</dbReference>
<dbReference type="SUPFAM" id="SSF52540">
    <property type="entry name" value="P-loop containing nucleoside triphosphate hydrolases"/>
    <property type="match status" value="1"/>
</dbReference>
<evidence type="ECO:0000256" key="5">
    <source>
        <dbReference type="ARBA" id="ARBA00022705"/>
    </source>
</evidence>
<dbReference type="PANTHER" id="PTHR34388">
    <property type="entry name" value="DNA POLYMERASE III SUBUNIT DELTA"/>
    <property type="match status" value="1"/>
</dbReference>
<dbReference type="Proteomes" id="UP000007719">
    <property type="component" value="Chromosome"/>
</dbReference>
<proteinExistence type="inferred from homology"/>
<evidence type="ECO:0000256" key="2">
    <source>
        <dbReference type="ARBA" id="ARBA00017703"/>
    </source>
</evidence>
<keyword evidence="5" id="KW-0235">DNA replication</keyword>
<dbReference type="eggNOG" id="COG1466">
    <property type="taxonomic scope" value="Bacteria"/>
</dbReference>
<dbReference type="InterPro" id="IPR027417">
    <property type="entry name" value="P-loop_NTPase"/>
</dbReference>
<dbReference type="InParanoid" id="B8E2A7"/>
<dbReference type="Pfam" id="PF21694">
    <property type="entry name" value="DNA_pol3_delta_C"/>
    <property type="match status" value="1"/>
</dbReference>
<dbReference type="GO" id="GO:0006261">
    <property type="term" value="P:DNA-templated DNA replication"/>
    <property type="evidence" value="ECO:0000318"/>
    <property type="project" value="GO_Central"/>
</dbReference>
<evidence type="ECO:0000256" key="8">
    <source>
        <dbReference type="ARBA" id="ARBA00049244"/>
    </source>
</evidence>
<dbReference type="RefSeq" id="WP_012583467.1">
    <property type="nucleotide sequence ID" value="NC_011661.1"/>
</dbReference>
<dbReference type="GO" id="GO:0003887">
    <property type="term" value="F:DNA-directed DNA polymerase activity"/>
    <property type="evidence" value="ECO:0007669"/>
    <property type="project" value="UniProtKB-KW"/>
</dbReference>
<dbReference type="OrthoDB" id="9775929at2"/>
<keyword evidence="4" id="KW-0548">Nucleotidyltransferase</keyword>
<dbReference type="KEGG" id="dtu:Dtur_1105"/>
<evidence type="ECO:0000256" key="3">
    <source>
        <dbReference type="ARBA" id="ARBA00022679"/>
    </source>
</evidence>
<dbReference type="SUPFAM" id="SSF48019">
    <property type="entry name" value="post-AAA+ oligomerization domain-like"/>
    <property type="match status" value="1"/>
</dbReference>
<dbReference type="InterPro" id="IPR048466">
    <property type="entry name" value="DNA_pol3_delta-like_C"/>
</dbReference>
<evidence type="ECO:0000256" key="7">
    <source>
        <dbReference type="ARBA" id="ARBA00034754"/>
    </source>
</evidence>
<dbReference type="HOGENOM" id="CLU_044694_2_2_0"/>
<dbReference type="InterPro" id="IPR008921">
    <property type="entry name" value="DNA_pol3_clamp-load_cplx_C"/>
</dbReference>
<gene>
    <name evidence="11" type="ordered locus">Dtur_1105</name>
</gene>
<dbReference type="EMBL" id="CP001251">
    <property type="protein sequence ID" value="ACK42384.1"/>
    <property type="molecule type" value="Genomic_DNA"/>
</dbReference>
<dbReference type="Pfam" id="PF06144">
    <property type="entry name" value="DNA_pol3_delta"/>
    <property type="match status" value="1"/>
</dbReference>
<feature type="domain" description="DNA polymerase III delta N-terminal" evidence="9">
    <location>
        <begin position="19"/>
        <end position="121"/>
    </location>
</feature>
<dbReference type="Gene3D" id="1.10.8.60">
    <property type="match status" value="1"/>
</dbReference>
<keyword evidence="12" id="KW-1185">Reference proteome</keyword>
<keyword evidence="3" id="KW-0808">Transferase</keyword>